<evidence type="ECO:0008006" key="3">
    <source>
        <dbReference type="Google" id="ProtNLM"/>
    </source>
</evidence>
<dbReference type="RefSeq" id="WP_349226307.1">
    <property type="nucleotide sequence ID" value="NZ_JBBNFG020000004.1"/>
</dbReference>
<gene>
    <name evidence="1" type="ORF">AAAT87_09855</name>
</gene>
<sequence length="297" mass="34334">MKIKNLLLSIIDQVNREGAFRNIFVTHNALGIFSIHSHISSRSNKPKVEYSSKEAAQKSAQAMSQKMGVHFSVYKCAFCDGWHIGKNVQNKIVQPERVIKPQLPHIQNSYYEQLKNIGIVDFDAVLGKGIRGRTLSSHPWFLPRLKEAGIKNIIDLRTHDTSSKYEKLVIEAGMVFHHFEMDSKRTNDRVIIDELPELFKLLDKGSFFISCAMGLHRTDIALSIYYVFHPKVPEEFIPTLKGHRVNGKLRLDDIARRLNSLYRNLTEEDYNLLSLPKDYENEFMKRKKLLFKANSIF</sequence>
<keyword evidence="2" id="KW-1185">Reference proteome</keyword>
<dbReference type="Gene3D" id="3.90.190.10">
    <property type="entry name" value="Protein tyrosine phosphatase superfamily"/>
    <property type="match status" value="1"/>
</dbReference>
<dbReference type="SUPFAM" id="SSF52799">
    <property type="entry name" value="(Phosphotyrosine protein) phosphatases II"/>
    <property type="match status" value="1"/>
</dbReference>
<evidence type="ECO:0000313" key="2">
    <source>
        <dbReference type="Proteomes" id="UP001465717"/>
    </source>
</evidence>
<dbReference type="InterPro" id="IPR029021">
    <property type="entry name" value="Prot-tyrosine_phosphatase-like"/>
</dbReference>
<accession>A0ABV1FZV8</accession>
<comment type="caution">
    <text evidence="1">The sequence shown here is derived from an EMBL/GenBank/DDBJ whole genome shotgun (WGS) entry which is preliminary data.</text>
</comment>
<dbReference type="Proteomes" id="UP001465717">
    <property type="component" value="Unassembled WGS sequence"/>
</dbReference>
<reference evidence="1 2" key="1">
    <citation type="submission" date="2024-04" db="EMBL/GenBank/DDBJ databases">
        <title>Human intestinal bacterial collection.</title>
        <authorList>
            <person name="Pauvert C."/>
            <person name="Hitch T.C.A."/>
            <person name="Clavel T."/>
        </authorList>
    </citation>
    <scope>NUCLEOTIDE SEQUENCE [LARGE SCALE GENOMIC DNA]</scope>
    <source>
        <strain evidence="1 2">CLA-AA-H174</strain>
    </source>
</reference>
<protein>
    <recommendedName>
        <fullName evidence="3">Tyrosine specific protein phosphatases domain-containing protein</fullName>
    </recommendedName>
</protein>
<name>A0ABV1FZV8_9BACT</name>
<dbReference type="EMBL" id="JBBNGE010000032">
    <property type="protein sequence ID" value="MEQ2508578.1"/>
    <property type="molecule type" value="Genomic_DNA"/>
</dbReference>
<proteinExistence type="predicted"/>
<organism evidence="1 2">
    <name type="scientific">Segatella sinensis</name>
    <dbReference type="NCBI Taxonomy" id="3085167"/>
    <lineage>
        <taxon>Bacteria</taxon>
        <taxon>Pseudomonadati</taxon>
        <taxon>Bacteroidota</taxon>
        <taxon>Bacteroidia</taxon>
        <taxon>Bacteroidales</taxon>
        <taxon>Prevotellaceae</taxon>
        <taxon>Segatella</taxon>
    </lineage>
</organism>
<evidence type="ECO:0000313" key="1">
    <source>
        <dbReference type="EMBL" id="MEQ2508578.1"/>
    </source>
</evidence>